<keyword evidence="5" id="KW-0547">Nucleotide-binding</keyword>
<dbReference type="Pfam" id="PF17755">
    <property type="entry name" value="UvrA_DNA-bind"/>
    <property type="match status" value="1"/>
</dbReference>
<dbReference type="Gene3D" id="1.10.8.280">
    <property type="entry name" value="ABC transporter ATPase domain-like"/>
    <property type="match status" value="1"/>
</dbReference>
<comment type="similarity">
    <text evidence="14">Belongs to the ABC transporter superfamily. UvrA family.</text>
</comment>
<dbReference type="InterPro" id="IPR027417">
    <property type="entry name" value="P-loop_NTPase"/>
</dbReference>
<keyword evidence="8" id="KW-0863">Zinc-finger</keyword>
<evidence type="ECO:0000256" key="5">
    <source>
        <dbReference type="ARBA" id="ARBA00022741"/>
    </source>
</evidence>
<dbReference type="InterPro" id="IPR003439">
    <property type="entry name" value="ABC_transporter-like_ATP-bd"/>
</dbReference>
<evidence type="ECO:0000256" key="1">
    <source>
        <dbReference type="ARBA" id="ARBA00004496"/>
    </source>
</evidence>
<proteinExistence type="inferred from homology"/>
<keyword evidence="10" id="KW-0067">ATP-binding</keyword>
<dbReference type="CDD" id="cd03271">
    <property type="entry name" value="ABC_UvrA_II"/>
    <property type="match status" value="1"/>
</dbReference>
<organism evidence="18">
    <name type="scientific">candidate division WOR-3 bacterium</name>
    <dbReference type="NCBI Taxonomy" id="2052148"/>
    <lineage>
        <taxon>Bacteria</taxon>
        <taxon>Bacteria division WOR-3</taxon>
    </lineage>
</organism>
<evidence type="ECO:0000256" key="10">
    <source>
        <dbReference type="ARBA" id="ARBA00022840"/>
    </source>
</evidence>
<dbReference type="Pfam" id="PF17760">
    <property type="entry name" value="UvrA_inter"/>
    <property type="match status" value="1"/>
</dbReference>
<dbReference type="InterPro" id="IPR017871">
    <property type="entry name" value="ABC_transporter-like_CS"/>
</dbReference>
<keyword evidence="2" id="KW-0963">Cytoplasm</keyword>
<dbReference type="PANTHER" id="PTHR43152:SF3">
    <property type="entry name" value="UVRABC SYSTEM PROTEIN A"/>
    <property type="match status" value="1"/>
</dbReference>
<dbReference type="Gene3D" id="3.30.190.20">
    <property type="match status" value="1"/>
</dbReference>
<evidence type="ECO:0000256" key="13">
    <source>
        <dbReference type="ARBA" id="ARBA00023204"/>
    </source>
</evidence>
<keyword evidence="11" id="KW-0267">Excision nuclease</keyword>
<keyword evidence="3" id="KW-0479">Metal-binding</keyword>
<keyword evidence="13" id="KW-0234">DNA repair</keyword>
<dbReference type="Gene3D" id="1.20.1580.10">
    <property type="entry name" value="ABC transporter ATPase like domain"/>
    <property type="match status" value="3"/>
</dbReference>
<evidence type="ECO:0000256" key="8">
    <source>
        <dbReference type="ARBA" id="ARBA00022771"/>
    </source>
</evidence>
<keyword evidence="9" id="KW-0862">Zinc</keyword>
<dbReference type="AlphaFoldDB" id="A0A7C3NCV2"/>
<protein>
    <recommendedName>
        <fullName evidence="15">UvrABC system protein A</fullName>
    </recommendedName>
    <alternativeName>
        <fullName evidence="16">Excinuclease ABC subunit A</fullName>
    </alternativeName>
</protein>
<gene>
    <name evidence="18" type="primary">uvrA</name>
    <name evidence="18" type="ORF">ENS15_00795</name>
</gene>
<dbReference type="GO" id="GO:0006289">
    <property type="term" value="P:nucleotide-excision repair"/>
    <property type="evidence" value="ECO:0007669"/>
    <property type="project" value="InterPro"/>
</dbReference>
<dbReference type="SMART" id="SM00382">
    <property type="entry name" value="AAA"/>
    <property type="match status" value="1"/>
</dbReference>
<evidence type="ECO:0000259" key="17">
    <source>
        <dbReference type="PROSITE" id="PS50893"/>
    </source>
</evidence>
<dbReference type="NCBIfam" id="NF001503">
    <property type="entry name" value="PRK00349.1"/>
    <property type="match status" value="1"/>
</dbReference>
<comment type="caution">
    <text evidence="18">The sequence shown here is derived from an EMBL/GenBank/DDBJ whole genome shotgun (WGS) entry which is preliminary data.</text>
</comment>
<dbReference type="InterPro" id="IPR041552">
    <property type="entry name" value="UvrA_DNA-bd"/>
</dbReference>
<dbReference type="PROSITE" id="PS50893">
    <property type="entry name" value="ABC_TRANSPORTER_2"/>
    <property type="match status" value="1"/>
</dbReference>
<dbReference type="GO" id="GO:0016887">
    <property type="term" value="F:ATP hydrolysis activity"/>
    <property type="evidence" value="ECO:0007669"/>
    <property type="project" value="InterPro"/>
</dbReference>
<dbReference type="GO" id="GO:0009380">
    <property type="term" value="C:excinuclease repair complex"/>
    <property type="evidence" value="ECO:0007669"/>
    <property type="project" value="InterPro"/>
</dbReference>
<reference evidence="18" key="1">
    <citation type="journal article" date="2020" name="mSystems">
        <title>Genome- and Community-Level Interaction Insights into Carbon Utilization and Element Cycling Functions of Hydrothermarchaeota in Hydrothermal Sediment.</title>
        <authorList>
            <person name="Zhou Z."/>
            <person name="Liu Y."/>
            <person name="Xu W."/>
            <person name="Pan J."/>
            <person name="Luo Z.H."/>
            <person name="Li M."/>
        </authorList>
    </citation>
    <scope>NUCLEOTIDE SEQUENCE [LARGE SCALE GENOMIC DNA]</scope>
    <source>
        <strain evidence="18">SpSt-464</strain>
    </source>
</reference>
<evidence type="ECO:0000256" key="15">
    <source>
        <dbReference type="ARBA" id="ARBA00039316"/>
    </source>
</evidence>
<dbReference type="InterPro" id="IPR004602">
    <property type="entry name" value="UvrA"/>
</dbReference>
<evidence type="ECO:0000256" key="12">
    <source>
        <dbReference type="ARBA" id="ARBA00023125"/>
    </source>
</evidence>
<evidence type="ECO:0000256" key="7">
    <source>
        <dbReference type="ARBA" id="ARBA00022769"/>
    </source>
</evidence>
<evidence type="ECO:0000256" key="2">
    <source>
        <dbReference type="ARBA" id="ARBA00022490"/>
    </source>
</evidence>
<evidence type="ECO:0000256" key="6">
    <source>
        <dbReference type="ARBA" id="ARBA00022763"/>
    </source>
</evidence>
<evidence type="ECO:0000256" key="14">
    <source>
        <dbReference type="ARBA" id="ARBA00038000"/>
    </source>
</evidence>
<evidence type="ECO:0000256" key="16">
    <source>
        <dbReference type="ARBA" id="ARBA00042156"/>
    </source>
</evidence>
<dbReference type="GO" id="GO:0008270">
    <property type="term" value="F:zinc ion binding"/>
    <property type="evidence" value="ECO:0007669"/>
    <property type="project" value="UniProtKB-KW"/>
</dbReference>
<accession>A0A7C3NCV2</accession>
<keyword evidence="4" id="KW-0677">Repeat</keyword>
<dbReference type="FunFam" id="1.20.1580.10:FF:000002">
    <property type="entry name" value="UvrABC system protein A"/>
    <property type="match status" value="1"/>
</dbReference>
<dbReference type="Gene3D" id="3.40.50.300">
    <property type="entry name" value="P-loop containing nucleotide triphosphate hydrolases"/>
    <property type="match status" value="3"/>
</dbReference>
<keyword evidence="7" id="KW-0228">DNA excision</keyword>
<comment type="subcellular location">
    <subcellularLocation>
        <location evidence="1">Cytoplasm</location>
    </subcellularLocation>
</comment>
<dbReference type="GO" id="GO:0003677">
    <property type="term" value="F:DNA binding"/>
    <property type="evidence" value="ECO:0007669"/>
    <property type="project" value="UniProtKB-KW"/>
</dbReference>
<dbReference type="EMBL" id="DSTT01000001">
    <property type="protein sequence ID" value="HFK23182.1"/>
    <property type="molecule type" value="Genomic_DNA"/>
</dbReference>
<dbReference type="PANTHER" id="PTHR43152">
    <property type="entry name" value="UVRABC SYSTEM PROTEIN A"/>
    <property type="match status" value="1"/>
</dbReference>
<evidence type="ECO:0000256" key="4">
    <source>
        <dbReference type="ARBA" id="ARBA00022737"/>
    </source>
</evidence>
<dbReference type="GO" id="GO:0005737">
    <property type="term" value="C:cytoplasm"/>
    <property type="evidence" value="ECO:0007669"/>
    <property type="project" value="UniProtKB-SubCell"/>
</dbReference>
<evidence type="ECO:0000313" key="18">
    <source>
        <dbReference type="EMBL" id="HFK23182.1"/>
    </source>
</evidence>
<dbReference type="InterPro" id="IPR041102">
    <property type="entry name" value="UvrA_inter"/>
</dbReference>
<dbReference type="GO" id="GO:0005524">
    <property type="term" value="F:ATP binding"/>
    <property type="evidence" value="ECO:0007669"/>
    <property type="project" value="UniProtKB-KW"/>
</dbReference>
<dbReference type="GO" id="GO:0004518">
    <property type="term" value="F:nuclease activity"/>
    <property type="evidence" value="ECO:0007669"/>
    <property type="project" value="UniProtKB-KW"/>
</dbReference>
<keyword evidence="6" id="KW-0227">DNA damage</keyword>
<sequence length="929" mass="105307">MDKIVVKGAKVHNLKNISCEIPKRKFVVISGVSGSGKSSFAFDTLYAEGQRRYVESLSSYARQFLGVLEKPEVERIDGLSPAISIEQRSISKNPRSTVATATEIYDYLRVLFARVGEIFCYNCSRPVKKMSVDQIVEDLLSYNGKVITILSPVVRNKKGEFKEFFKILTKKGFTKVLVDGEIKRLDGEINLEKNRMHNISIIIDKLKVDNTNRTRLSQSLELSLKESSGIVSILNEDNEEKLFNTSLSCPYCNISYGEISPRSFSFNSPIGACPACHGLGYNIEADEDLIISNDELSLWEGALHLWTDISKRTDLLELAKILKVDLKKSYKELPEFFKRILFYGLEEDDRVSYSIPQNFTFESVTDFLKRIYHSTDSDWMQQEMGKYLIFAKCKVCDGARLKKEYLSVKINGYNIYEITKMNIFNSLDFFKNKISLDQTKREIAKDIIKEIIKKLEFLINVGVGYLTLERSVETLSGGEAQRVHLATQIGSGLNDVLYVLDEPSIGLHARDVGLLIKTLKDLRDRDNTVIVVEHDKNFIKESDHIIDFGPGAGDFGGDIVFQGNYDEILKSKNSLTGKFLSGKEKVFEKKEERKIDENFYILIKKASEHNLKNIDVKIPLGSFVCVTGVSGSGKSTLVNDILYNAVRRYLRMSRIKPGKHEGIDNLHLIDKVINIDQSPIGRTPRSNPATYTGVFTYIRDFFSQLKESKIRGYKPGRFSFNVKGGRCEACEGDGYKKIEMYFLPPVYVQCDVCNGKRFNEETLQVKYKGKNIADVLEMTVVSAIEHFKDIPKIAKKLEILNEVGLGYIKLGQPAVSLSGGEAQRIKLAKELSRTDTGRTLYILDEPSTGLHFYDVKLLLKVLDKLVKKGNTLVVIEHNLDIISFADWIIDLGPEGGDDGGKLIFQGRYDDFLKFKDSYTAYYLRKNKEE</sequence>
<dbReference type="InterPro" id="IPR003593">
    <property type="entry name" value="AAA+_ATPase"/>
</dbReference>
<dbReference type="NCBIfam" id="TIGR00630">
    <property type="entry name" value="uvra"/>
    <property type="match status" value="1"/>
</dbReference>
<evidence type="ECO:0000256" key="11">
    <source>
        <dbReference type="ARBA" id="ARBA00022881"/>
    </source>
</evidence>
<name>A0A7C3NCV2_UNCW3</name>
<evidence type="ECO:0000256" key="3">
    <source>
        <dbReference type="ARBA" id="ARBA00022723"/>
    </source>
</evidence>
<feature type="domain" description="ABC transporter" evidence="17">
    <location>
        <begin position="592"/>
        <end position="924"/>
    </location>
</feature>
<keyword evidence="12" id="KW-0238">DNA-binding</keyword>
<dbReference type="SUPFAM" id="SSF52540">
    <property type="entry name" value="P-loop containing nucleoside triphosphate hydrolases"/>
    <property type="match status" value="2"/>
</dbReference>
<dbReference type="PROSITE" id="PS00211">
    <property type="entry name" value="ABC_TRANSPORTER_1"/>
    <property type="match status" value="1"/>
</dbReference>
<evidence type="ECO:0000256" key="9">
    <source>
        <dbReference type="ARBA" id="ARBA00022833"/>
    </source>
</evidence>